<dbReference type="Gene3D" id="2.170.260.10">
    <property type="entry name" value="paz domain"/>
    <property type="match status" value="1"/>
</dbReference>
<organism evidence="5 6">
    <name type="scientific">Rotaria sordida</name>
    <dbReference type="NCBI Taxonomy" id="392033"/>
    <lineage>
        <taxon>Eukaryota</taxon>
        <taxon>Metazoa</taxon>
        <taxon>Spiralia</taxon>
        <taxon>Gnathifera</taxon>
        <taxon>Rotifera</taxon>
        <taxon>Eurotatoria</taxon>
        <taxon>Bdelloidea</taxon>
        <taxon>Philodinida</taxon>
        <taxon>Philodinidae</taxon>
        <taxon>Rotaria</taxon>
    </lineage>
</organism>
<feature type="domain" description="Piwi" evidence="4">
    <location>
        <begin position="484"/>
        <end position="804"/>
    </location>
</feature>
<dbReference type="InterPro" id="IPR012337">
    <property type="entry name" value="RNaseH-like_sf"/>
</dbReference>
<dbReference type="SUPFAM" id="SSF101690">
    <property type="entry name" value="PAZ domain"/>
    <property type="match status" value="1"/>
</dbReference>
<comment type="caution">
    <text evidence="5">The sequence shown here is derived from an EMBL/GenBank/DDBJ whole genome shotgun (WGS) entry which is preliminary data.</text>
</comment>
<dbReference type="SUPFAM" id="SSF53098">
    <property type="entry name" value="Ribonuclease H-like"/>
    <property type="match status" value="1"/>
</dbReference>
<evidence type="ECO:0000313" key="5">
    <source>
        <dbReference type="EMBL" id="CAF0913049.1"/>
    </source>
</evidence>
<accession>A0A814AJK0</accession>
<evidence type="ECO:0000313" key="6">
    <source>
        <dbReference type="Proteomes" id="UP000663889"/>
    </source>
</evidence>
<dbReference type="InterPro" id="IPR036085">
    <property type="entry name" value="PAZ_dom_sf"/>
</dbReference>
<dbReference type="SUPFAM" id="SSF52047">
    <property type="entry name" value="RNI-like"/>
    <property type="match status" value="1"/>
</dbReference>
<evidence type="ECO:0000256" key="1">
    <source>
        <dbReference type="SAM" id="MobiDB-lite"/>
    </source>
</evidence>
<dbReference type="GO" id="GO:0003723">
    <property type="term" value="F:RNA binding"/>
    <property type="evidence" value="ECO:0007669"/>
    <property type="project" value="InterPro"/>
</dbReference>
<dbReference type="Gene3D" id="3.40.50.2300">
    <property type="match status" value="1"/>
</dbReference>
<name>A0A814AJK0_9BILA</name>
<dbReference type="Proteomes" id="UP000663889">
    <property type="component" value="Unassembled WGS sequence"/>
</dbReference>
<evidence type="ECO:0000259" key="3">
    <source>
        <dbReference type="PROSITE" id="PS50821"/>
    </source>
</evidence>
<dbReference type="CDD" id="cd02846">
    <property type="entry name" value="PAZ_argonaute_like"/>
    <property type="match status" value="1"/>
</dbReference>
<sequence length="1467" mass="169719">MSSSQPPKGRGRGRIAAHSTEPPPTPSITTSSDVSATTTPATLDTPSFCSTPITDVSVTTTSTTTDVSTPDTGISSASSTFQPLVATSSTATSSRGRGGHLKRNVVPQDPYWTVSNLTNTQFHSNIRPTKPDTLGTLGRQIQVIVNYFPILQFPHKGLVYKYHIQIRHKKNLEIHRERRRLFYDSWLKRYCRKYPQIDRHKIVFDNQSTILVFDQPLPDIDENSEADFLLKHCKHLRVRSQDANKPIVYEICQLGQSASTQTFQWKPKKKSITVENYYTEYYCLTLKYPSLPTLQMRNGSYIPMELVDVEPVRVKKVTDEQRALLCRYSSITPKEYCKSIQKIRENPNQQYFEEDPFVAAWNLNVHTDMLTLPARVLPIPEIVYTDRYQVTSEAVRDLGIWEMKPTQFHKPATFPAVWGFINLSSLDRQMCEDFYNELRIVAQHRGIDCHPPQIYEQYDSQRYTTDGIIALLKDTMNQNGDCNFFLVILSVNSKIRSQIYGSLKKMCELQYGFGVVTQMIRETNTVIGTRKDRTKWDYAKLNNILLKINTKLNGINSILKVHDIINRFFSHGHRIMYVGADLSHPAPSSGSQPSIVAVVASADDVPNRYFKEIYQQQRPASAAGESREYIVSMKEIMKSLIQQYAQHRGYPPKAIVIYRDGISEGEFNTVFEKELMAIREACVELSSVYRPCLTYIVVNKKHHTRLFPINLEKNVAAGTVLDSHEITNATTYDFYLNSHHGALGTSRPTHYHVLYDDNKLQPDEVQMLTYALCYTYARCTRSVSIPAPVKYADLLALRATYYINNNDDSDTESVVSEPCIPINQDMEIKNTIRSERIVLSSKIAADYNIEIYILMTKIISKFEHLPNELLLDILGYCRPRDLFISLFNLNHRLNTLIYSQSINIDLGNALPKYLLDVYYKSVLYNAREQIHCLRLSDTYGRMKRFVINNKQLEINFDIRKNILNQVKYLILWDPIMTSLHEILNYANNLEYLHVTSIGTARQTPNFSDRLLKRLFEMKTLKRLYLALHDSIIFNTDIDINTSVVHLTLNGCYMQHLAPLLRRLPNIQKLNIMCYNRPNLYSVNPENFDYSLYDGLTDCVPYLTHLVLHITHTPFFEIKILLQQLSKLIKLSFSSLLIDDYSNGLNWENIIENHLPNLQKFSLFINEAQIPTRTQIDLIKMIQSFSSPFWHRWPVVIEYYIDSISKKHLMLYTLPSQKDSIRTYLYGVQTQTTKQIFDDDYLNCNKVVKDLDYKKVYELHFTLHSNPPSNILLPNRIYTNLKSLSFSSELNDSGSYDADIILNDLKKIFSTSVLAKIKRIYLYNRIYPINFLSKLLNLLPNVQSLRIDASLFSISTVLTRITSLTIDFNSNVKYKSTDILRQMGTFLPNLRYLYFELKDAQDIYIFLIYCLRKLEHLLDIHMTLHELNVRIDQQAFMSWFNEHKLLNGLNNKVQVEFGGDDNRLHISL</sequence>
<dbReference type="PANTHER" id="PTHR22891">
    <property type="entry name" value="EUKARYOTIC TRANSLATION INITIATION FACTOR 2C"/>
    <property type="match status" value="1"/>
</dbReference>
<dbReference type="InterPro" id="IPR001810">
    <property type="entry name" value="F-box_dom"/>
</dbReference>
<evidence type="ECO:0000259" key="2">
    <source>
        <dbReference type="PROSITE" id="PS50181"/>
    </source>
</evidence>
<feature type="region of interest" description="Disordered" evidence="1">
    <location>
        <begin position="1"/>
        <end position="51"/>
    </location>
</feature>
<evidence type="ECO:0000259" key="4">
    <source>
        <dbReference type="PROSITE" id="PS50822"/>
    </source>
</evidence>
<proteinExistence type="predicted"/>
<dbReference type="InterPro" id="IPR003100">
    <property type="entry name" value="PAZ_dom"/>
</dbReference>
<dbReference type="Pfam" id="PF02171">
    <property type="entry name" value="Piwi"/>
    <property type="match status" value="1"/>
</dbReference>
<dbReference type="SMART" id="SM00950">
    <property type="entry name" value="Piwi"/>
    <property type="match status" value="1"/>
</dbReference>
<dbReference type="PROSITE" id="PS50822">
    <property type="entry name" value="PIWI"/>
    <property type="match status" value="1"/>
</dbReference>
<feature type="domain" description="F-box" evidence="2">
    <location>
        <begin position="859"/>
        <end position="906"/>
    </location>
</feature>
<dbReference type="Gene3D" id="3.30.420.10">
    <property type="entry name" value="Ribonuclease H-like superfamily/Ribonuclease H"/>
    <property type="match status" value="1"/>
</dbReference>
<dbReference type="PROSITE" id="PS50821">
    <property type="entry name" value="PAZ"/>
    <property type="match status" value="1"/>
</dbReference>
<dbReference type="EMBL" id="CAJNOU010000201">
    <property type="protein sequence ID" value="CAF0913049.1"/>
    <property type="molecule type" value="Genomic_DNA"/>
</dbReference>
<dbReference type="InterPro" id="IPR036397">
    <property type="entry name" value="RNaseH_sf"/>
</dbReference>
<dbReference type="InterPro" id="IPR003165">
    <property type="entry name" value="Piwi"/>
</dbReference>
<protein>
    <submittedName>
        <fullName evidence="5">Uncharacterized protein</fullName>
    </submittedName>
</protein>
<feature type="compositionally biased region" description="Polar residues" evidence="1">
    <location>
        <begin position="33"/>
        <end position="49"/>
    </location>
</feature>
<dbReference type="PROSITE" id="PS50181">
    <property type="entry name" value="FBOX"/>
    <property type="match status" value="1"/>
</dbReference>
<gene>
    <name evidence="5" type="ORF">SEV965_LOCUS6246</name>
</gene>
<feature type="domain" description="PAZ" evidence="3">
    <location>
        <begin position="209"/>
        <end position="311"/>
    </location>
</feature>
<reference evidence="5" key="1">
    <citation type="submission" date="2021-02" db="EMBL/GenBank/DDBJ databases">
        <authorList>
            <person name="Nowell W R."/>
        </authorList>
    </citation>
    <scope>NUCLEOTIDE SEQUENCE</scope>
</reference>
<dbReference type="Pfam" id="PF02170">
    <property type="entry name" value="PAZ"/>
    <property type="match status" value="1"/>
</dbReference>